<dbReference type="InterPro" id="IPR036890">
    <property type="entry name" value="HATPase_C_sf"/>
</dbReference>
<dbReference type="InterPro" id="IPR050640">
    <property type="entry name" value="Bact_2-comp_sensor_kinase"/>
</dbReference>
<dbReference type="AlphaFoldDB" id="A0A1G7LBA0"/>
<name>A0A1G7LBA0_9SPHI</name>
<feature type="transmembrane region" description="Helical" evidence="1">
    <location>
        <begin position="12"/>
        <end position="31"/>
    </location>
</feature>
<feature type="transmembrane region" description="Helical" evidence="1">
    <location>
        <begin position="51"/>
        <end position="69"/>
    </location>
</feature>
<dbReference type="RefSeq" id="WP_091155592.1">
    <property type="nucleotide sequence ID" value="NZ_FNAI01000018.1"/>
</dbReference>
<proteinExistence type="predicted"/>
<evidence type="ECO:0000313" key="3">
    <source>
        <dbReference type="EMBL" id="SDF46269.1"/>
    </source>
</evidence>
<keyword evidence="1" id="KW-1133">Transmembrane helix</keyword>
<dbReference type="PANTHER" id="PTHR34220:SF7">
    <property type="entry name" value="SENSOR HISTIDINE KINASE YPDA"/>
    <property type="match status" value="1"/>
</dbReference>
<dbReference type="STRING" id="1391627.SAMN05216464_11891"/>
<reference evidence="3 4" key="1">
    <citation type="submission" date="2016-10" db="EMBL/GenBank/DDBJ databases">
        <authorList>
            <person name="de Groot N.N."/>
        </authorList>
    </citation>
    <scope>NUCLEOTIDE SEQUENCE [LARGE SCALE GENOMIC DNA]</scope>
    <source>
        <strain evidence="3 4">47C3B</strain>
    </source>
</reference>
<keyword evidence="4" id="KW-1185">Reference proteome</keyword>
<dbReference type="InterPro" id="IPR010559">
    <property type="entry name" value="Sig_transdc_His_kin_internal"/>
</dbReference>
<dbReference type="Gene3D" id="3.30.565.10">
    <property type="entry name" value="Histidine kinase-like ATPase, C-terminal domain"/>
    <property type="match status" value="1"/>
</dbReference>
<keyword evidence="3" id="KW-0808">Transferase</keyword>
<keyword evidence="1" id="KW-0472">Membrane</keyword>
<accession>A0A1G7LBA0</accession>
<dbReference type="OrthoDB" id="9792992at2"/>
<dbReference type="EMBL" id="FNAI01000018">
    <property type="protein sequence ID" value="SDF46269.1"/>
    <property type="molecule type" value="Genomic_DNA"/>
</dbReference>
<dbReference type="Proteomes" id="UP000199072">
    <property type="component" value="Unassembled WGS sequence"/>
</dbReference>
<sequence>MKATHFKIDQKYFWVELSFLLFLSFGVSLISDLEYSAYEKHDITKFAEDTGYRLITGSFSLIIYAIYYFAFLKRYVFERKIIGIILCSVGFVIVDQLIYKFPSNWVIIHTDLVSNSLKKRAVEDLLRPHIIFTFNYRVTRSIIPLIGLAFLIRSLTQEREMKELKEQQLVSELNYLKAQLHPHFFFNTINNIYALALKQSTQTAPMVARLGEMMRYILYEADQSTVLLSREITFLSDYIEVEKIRYQEQMSIQYDVQGIRPDSYMKPLLLLPFIENAFKHGLEEETKNGFVHIVICQTDQNLTLQVSNSIPQALKKVAISGIGIHNVRKRLDILYPDRYQLDINETPALYEVNLILTNP</sequence>
<evidence type="ECO:0000256" key="1">
    <source>
        <dbReference type="SAM" id="Phobius"/>
    </source>
</evidence>
<protein>
    <submittedName>
        <fullName evidence="3">Histidine kinase</fullName>
    </submittedName>
</protein>
<keyword evidence="1" id="KW-0812">Transmembrane</keyword>
<feature type="domain" description="Signal transduction histidine kinase internal region" evidence="2">
    <location>
        <begin position="172"/>
        <end position="249"/>
    </location>
</feature>
<gene>
    <name evidence="3" type="ORF">SAMN05216464_11891</name>
</gene>
<feature type="transmembrane region" description="Helical" evidence="1">
    <location>
        <begin position="81"/>
        <end position="99"/>
    </location>
</feature>
<dbReference type="PANTHER" id="PTHR34220">
    <property type="entry name" value="SENSOR HISTIDINE KINASE YPDA"/>
    <property type="match status" value="1"/>
</dbReference>
<evidence type="ECO:0000313" key="4">
    <source>
        <dbReference type="Proteomes" id="UP000199072"/>
    </source>
</evidence>
<dbReference type="GO" id="GO:0016020">
    <property type="term" value="C:membrane"/>
    <property type="evidence" value="ECO:0007669"/>
    <property type="project" value="InterPro"/>
</dbReference>
<dbReference type="GO" id="GO:0000155">
    <property type="term" value="F:phosphorelay sensor kinase activity"/>
    <property type="evidence" value="ECO:0007669"/>
    <property type="project" value="InterPro"/>
</dbReference>
<evidence type="ECO:0000259" key="2">
    <source>
        <dbReference type="Pfam" id="PF06580"/>
    </source>
</evidence>
<dbReference type="Pfam" id="PF06580">
    <property type="entry name" value="His_kinase"/>
    <property type="match status" value="1"/>
</dbReference>
<keyword evidence="3" id="KW-0418">Kinase</keyword>
<organism evidence="3 4">
    <name type="scientific">Mucilaginibacter pineti</name>
    <dbReference type="NCBI Taxonomy" id="1391627"/>
    <lineage>
        <taxon>Bacteria</taxon>
        <taxon>Pseudomonadati</taxon>
        <taxon>Bacteroidota</taxon>
        <taxon>Sphingobacteriia</taxon>
        <taxon>Sphingobacteriales</taxon>
        <taxon>Sphingobacteriaceae</taxon>
        <taxon>Mucilaginibacter</taxon>
    </lineage>
</organism>
<dbReference type="SUPFAM" id="SSF55874">
    <property type="entry name" value="ATPase domain of HSP90 chaperone/DNA topoisomerase II/histidine kinase"/>
    <property type="match status" value="1"/>
</dbReference>